<organism evidence="11 12">
    <name type="scientific">Seminavis robusta</name>
    <dbReference type="NCBI Taxonomy" id="568900"/>
    <lineage>
        <taxon>Eukaryota</taxon>
        <taxon>Sar</taxon>
        <taxon>Stramenopiles</taxon>
        <taxon>Ochrophyta</taxon>
        <taxon>Bacillariophyta</taxon>
        <taxon>Bacillariophyceae</taxon>
        <taxon>Bacillariophycidae</taxon>
        <taxon>Naviculales</taxon>
        <taxon>Naviculaceae</taxon>
        <taxon>Seminavis</taxon>
    </lineage>
</organism>
<feature type="domain" description="Guanylate cyclase" evidence="9">
    <location>
        <begin position="559"/>
        <end position="693"/>
    </location>
</feature>
<evidence type="ECO:0000256" key="8">
    <source>
        <dbReference type="SAM" id="Phobius"/>
    </source>
</evidence>
<protein>
    <submittedName>
        <fullName evidence="11">Receptor-type guanylate cyclase gcy</fullName>
    </submittedName>
</protein>
<dbReference type="SMART" id="SM00471">
    <property type="entry name" value="HDc"/>
    <property type="match status" value="1"/>
</dbReference>
<dbReference type="PROSITE" id="PS50125">
    <property type="entry name" value="GUANYLATE_CYCLASE_2"/>
    <property type="match status" value="1"/>
</dbReference>
<dbReference type="InterPro" id="IPR003607">
    <property type="entry name" value="HD/PDEase_dom"/>
</dbReference>
<comment type="subcellular location">
    <subcellularLocation>
        <location evidence="1">Membrane</location>
    </subcellularLocation>
</comment>
<dbReference type="GO" id="GO:0007168">
    <property type="term" value="P:receptor guanylyl cyclase signaling pathway"/>
    <property type="evidence" value="ECO:0007669"/>
    <property type="project" value="TreeGrafter"/>
</dbReference>
<feature type="domain" description="PDEase" evidence="10">
    <location>
        <begin position="776"/>
        <end position="1037"/>
    </location>
</feature>
<evidence type="ECO:0000256" key="7">
    <source>
        <dbReference type="SAM" id="MobiDB-lite"/>
    </source>
</evidence>
<dbReference type="GO" id="GO:0035556">
    <property type="term" value="P:intracellular signal transduction"/>
    <property type="evidence" value="ECO:0007669"/>
    <property type="project" value="InterPro"/>
</dbReference>
<dbReference type="Gene3D" id="1.10.1300.10">
    <property type="entry name" value="3'5'-cyclic nucleotide phosphodiesterase, catalytic domain"/>
    <property type="match status" value="1"/>
</dbReference>
<proteinExistence type="predicted"/>
<keyword evidence="11" id="KW-0675">Receptor</keyword>
<dbReference type="Proteomes" id="UP001153069">
    <property type="component" value="Unassembled WGS sequence"/>
</dbReference>
<dbReference type="Pfam" id="PF00211">
    <property type="entry name" value="Guanylate_cyc"/>
    <property type="match status" value="1"/>
</dbReference>
<keyword evidence="4 8" id="KW-1133">Transmembrane helix</keyword>
<sequence length="1268" mass="143050">MRNSSKTRKHSSTTEEDDVASVESGGGSSVSGVDDSSGKLSSQPTTMNGEKSATSESSTLARAETLAVNRSKMLVLLVLTLAAIGVGIATYLFTKQTETHEFESKFHDFAIEVEELVHDEARDVFLTIENLATIITSEAIATRANWPIYSIPHFEIRGTELNVLANSLMVAFSPLVQEADREKWEIFANYRQTWIQEGVDFNEELHKDYRWEMEHLEPIHPTIYRTNSSAFSADHGAFHMDPNATRIPDDGPGPYLPVWQQAPAPHDPHVIHYNLLRHEVFNRVFHGMNETLSPVLSEATDLEFFYGGSIRDDVDHPHSFLLQPVFEDFNETHRRDASHIMGVAIAILPWDHYFENILPSEAHGVIIVMKDTCGGEFSYQVNGAEAIFLGYGDFHDPAYTHLEEQALFAPFQRLNFSEAHTHCEYDLHIYPSLELEEDYRTSKPIVYAFLVVGVFLVTAMVFVLYDYLVQLRQNKVSLAAKKSHAVVASLFPKNVRDRIMADVEEQLLENDGKLTKSTKVRLGAMPKSELKNFLDDGVANADGVPFDTKPIADLFLSTTIMFGDIAGFTAWSSVREPSQVFTLLETLYHAFDETAKRRRVFKVETIGDCYVAVAGLPEPRKDHAAVMARFARDCIGAMNDLTKKLEVSLGPDTGELSMRVGLHSGPVTAGVLRGDKSRFQLFGDTVNTAARMESNGVNNRIHVSRETADLLKLAGKGHWIVPRKDLIEAKGKGKLQTFFLDIKKQSSGSHTSARSANSSEEDALDMPHLDPMCGPTPDTVPPHLKRKIQWNADILLRMLKQIVARRNAEKKFGVDHALKRQSLHDSSKGQAARIDDSSKRHHTVLDEVAEIIVLPDFNAEVIKNEDDPRKIELSDEVVRQLQEYVTVIASLYHHDNPFHNFEHASHVTMSVVKLLTRIVAPEDVLKEEDDDVVDKRLHDYTFGITSDPLTQFACAFSALIHDVDHQGVPNTQLIKEKFDISAIYRDQSVAEQNSVDLAWALLMEDNFKDLRDVIYETEDERQHFRQLVVNVVLATDICDAELKALRNGRWAKAFSGEEPQTELEVTAAVNRKATIVLEHIIQASDVAHTMQHWHIYRKWNENFFRENMKAYRSGRAEKDPSTYWYQGELGFFDYYIIPLAKKLKECGVFGVSSDEYLNYAMSNRREWEANGKAVVAEMSAKFLPELIEEDEEVEQFEDELISSEDNNDTTNHLLTESSLKRSIRASQNRKQDIIPTTPSGRVLKMEEFEDEGTSTELIAPLSAHALSA</sequence>
<dbReference type="PROSITE" id="PS51845">
    <property type="entry name" value="PDEASE_I_2"/>
    <property type="match status" value="1"/>
</dbReference>
<reference evidence="11" key="1">
    <citation type="submission" date="2020-06" db="EMBL/GenBank/DDBJ databases">
        <authorList>
            <consortium name="Plant Systems Biology data submission"/>
        </authorList>
    </citation>
    <scope>NUCLEOTIDE SEQUENCE</scope>
    <source>
        <strain evidence="11">D6</strain>
    </source>
</reference>
<keyword evidence="2 8" id="KW-0812">Transmembrane</keyword>
<keyword evidence="3" id="KW-0547">Nucleotide-binding</keyword>
<dbReference type="InterPro" id="IPR002073">
    <property type="entry name" value="PDEase_catalytic_dom"/>
</dbReference>
<keyword evidence="5 8" id="KW-0472">Membrane</keyword>
<name>A0A9N8DB25_9STRA</name>
<dbReference type="CDD" id="cd07302">
    <property type="entry name" value="CHD"/>
    <property type="match status" value="1"/>
</dbReference>
<feature type="compositionally biased region" description="Basic residues" evidence="7">
    <location>
        <begin position="1"/>
        <end position="11"/>
    </location>
</feature>
<dbReference type="PANTHER" id="PTHR11920">
    <property type="entry name" value="GUANYLYL CYCLASE"/>
    <property type="match status" value="1"/>
</dbReference>
<dbReference type="InterPro" id="IPR036971">
    <property type="entry name" value="PDEase_catalytic_dom_sf"/>
</dbReference>
<accession>A0A9N8DB25</accession>
<keyword evidence="6" id="KW-0456">Lyase</keyword>
<dbReference type="AlphaFoldDB" id="A0A9N8DB25"/>
<dbReference type="EMBL" id="CAICTM010000016">
    <property type="protein sequence ID" value="CAB9497225.1"/>
    <property type="molecule type" value="Genomic_DNA"/>
</dbReference>
<dbReference type="InterPro" id="IPR050401">
    <property type="entry name" value="Cyclic_nucleotide_synthase"/>
</dbReference>
<evidence type="ECO:0000256" key="2">
    <source>
        <dbReference type="ARBA" id="ARBA00022692"/>
    </source>
</evidence>
<dbReference type="Gene3D" id="3.30.70.1230">
    <property type="entry name" value="Nucleotide cyclase"/>
    <property type="match status" value="1"/>
</dbReference>
<gene>
    <name evidence="11" type="ORF">SEMRO_16_G011760.1</name>
</gene>
<keyword evidence="12" id="KW-1185">Reference proteome</keyword>
<dbReference type="GO" id="GO:0004383">
    <property type="term" value="F:guanylate cyclase activity"/>
    <property type="evidence" value="ECO:0007669"/>
    <property type="project" value="TreeGrafter"/>
</dbReference>
<dbReference type="OrthoDB" id="432756at2759"/>
<evidence type="ECO:0000256" key="6">
    <source>
        <dbReference type="ARBA" id="ARBA00023239"/>
    </source>
</evidence>
<dbReference type="GO" id="GO:0004114">
    <property type="term" value="F:3',5'-cyclic-nucleotide phosphodiesterase activity"/>
    <property type="evidence" value="ECO:0007669"/>
    <property type="project" value="InterPro"/>
</dbReference>
<evidence type="ECO:0000259" key="10">
    <source>
        <dbReference type="PROSITE" id="PS51845"/>
    </source>
</evidence>
<feature type="compositionally biased region" description="Polar residues" evidence="7">
    <location>
        <begin position="43"/>
        <end position="59"/>
    </location>
</feature>
<dbReference type="SMART" id="SM00044">
    <property type="entry name" value="CYCc"/>
    <property type="match status" value="1"/>
</dbReference>
<evidence type="ECO:0000256" key="3">
    <source>
        <dbReference type="ARBA" id="ARBA00022741"/>
    </source>
</evidence>
<comment type="caution">
    <text evidence="11">The sequence shown here is derived from an EMBL/GenBank/DDBJ whole genome shotgun (WGS) entry which is preliminary data.</text>
</comment>
<dbReference type="InterPro" id="IPR029787">
    <property type="entry name" value="Nucleotide_cyclase"/>
</dbReference>
<dbReference type="GO" id="GO:0001653">
    <property type="term" value="F:peptide receptor activity"/>
    <property type="evidence" value="ECO:0007669"/>
    <property type="project" value="TreeGrafter"/>
</dbReference>
<dbReference type="GO" id="GO:0005886">
    <property type="term" value="C:plasma membrane"/>
    <property type="evidence" value="ECO:0007669"/>
    <property type="project" value="TreeGrafter"/>
</dbReference>
<evidence type="ECO:0000259" key="9">
    <source>
        <dbReference type="PROSITE" id="PS50125"/>
    </source>
</evidence>
<feature type="region of interest" description="Disordered" evidence="7">
    <location>
        <begin position="1"/>
        <end position="59"/>
    </location>
</feature>
<dbReference type="InterPro" id="IPR001054">
    <property type="entry name" value="A/G_cyclase"/>
</dbReference>
<evidence type="ECO:0000256" key="1">
    <source>
        <dbReference type="ARBA" id="ARBA00004370"/>
    </source>
</evidence>
<dbReference type="SUPFAM" id="SSF55073">
    <property type="entry name" value="Nucleotide cyclase"/>
    <property type="match status" value="1"/>
</dbReference>
<dbReference type="GO" id="GO:0004016">
    <property type="term" value="F:adenylate cyclase activity"/>
    <property type="evidence" value="ECO:0007669"/>
    <property type="project" value="TreeGrafter"/>
</dbReference>
<evidence type="ECO:0000256" key="5">
    <source>
        <dbReference type="ARBA" id="ARBA00023136"/>
    </source>
</evidence>
<dbReference type="PANTHER" id="PTHR11920:SF335">
    <property type="entry name" value="GUANYLATE CYCLASE"/>
    <property type="match status" value="1"/>
</dbReference>
<dbReference type="GO" id="GO:0000166">
    <property type="term" value="F:nucleotide binding"/>
    <property type="evidence" value="ECO:0007669"/>
    <property type="project" value="UniProtKB-KW"/>
</dbReference>
<feature type="compositionally biased region" description="Low complexity" evidence="7">
    <location>
        <begin position="30"/>
        <end position="42"/>
    </location>
</feature>
<evidence type="ECO:0000256" key="4">
    <source>
        <dbReference type="ARBA" id="ARBA00022989"/>
    </source>
</evidence>
<evidence type="ECO:0000313" key="11">
    <source>
        <dbReference type="EMBL" id="CAB9497225.1"/>
    </source>
</evidence>
<dbReference type="SUPFAM" id="SSF109604">
    <property type="entry name" value="HD-domain/PDEase-like"/>
    <property type="match status" value="1"/>
</dbReference>
<evidence type="ECO:0000313" key="12">
    <source>
        <dbReference type="Proteomes" id="UP001153069"/>
    </source>
</evidence>
<dbReference type="Pfam" id="PF00233">
    <property type="entry name" value="PDEase_I"/>
    <property type="match status" value="1"/>
</dbReference>
<feature type="transmembrane region" description="Helical" evidence="8">
    <location>
        <begin position="74"/>
        <end position="93"/>
    </location>
</feature>